<keyword evidence="4 7" id="KW-0812">Transmembrane</keyword>
<dbReference type="InterPro" id="IPR052031">
    <property type="entry name" value="Membrane_Transporter-Flippase"/>
</dbReference>
<reference evidence="8" key="1">
    <citation type="journal article" date="2021" name="PeerJ">
        <title>Extensive microbial diversity within the chicken gut microbiome revealed by metagenomics and culture.</title>
        <authorList>
            <person name="Gilroy R."/>
            <person name="Ravi A."/>
            <person name="Getino M."/>
            <person name="Pursley I."/>
            <person name="Horton D.L."/>
            <person name="Alikhan N.F."/>
            <person name="Baker D."/>
            <person name="Gharbi K."/>
            <person name="Hall N."/>
            <person name="Watson M."/>
            <person name="Adriaenssens E.M."/>
            <person name="Foster-Nyarko E."/>
            <person name="Jarju S."/>
            <person name="Secka A."/>
            <person name="Antonio M."/>
            <person name="Oren A."/>
            <person name="Chaudhuri R.R."/>
            <person name="La Ragione R."/>
            <person name="Hildebrand F."/>
            <person name="Pallen M.J."/>
        </authorList>
    </citation>
    <scope>NUCLEOTIDE SEQUENCE</scope>
    <source>
        <strain evidence="8">CHK186-1790</strain>
    </source>
</reference>
<dbReference type="CDD" id="cd13138">
    <property type="entry name" value="MATE_yoeA_like"/>
    <property type="match status" value="1"/>
</dbReference>
<feature type="transmembrane region" description="Helical" evidence="7">
    <location>
        <begin position="89"/>
        <end position="114"/>
    </location>
</feature>
<dbReference type="PANTHER" id="PTHR43549">
    <property type="entry name" value="MULTIDRUG RESISTANCE PROTEIN YPNP-RELATED"/>
    <property type="match status" value="1"/>
</dbReference>
<feature type="transmembrane region" description="Helical" evidence="7">
    <location>
        <begin position="234"/>
        <end position="253"/>
    </location>
</feature>
<evidence type="ECO:0000256" key="6">
    <source>
        <dbReference type="ARBA" id="ARBA00023136"/>
    </source>
</evidence>
<feature type="transmembrane region" description="Helical" evidence="7">
    <location>
        <begin position="415"/>
        <end position="435"/>
    </location>
</feature>
<feature type="transmembrane region" description="Helical" evidence="7">
    <location>
        <begin position="51"/>
        <end position="77"/>
    </location>
</feature>
<protein>
    <submittedName>
        <fullName evidence="8">MATE family efflux transporter</fullName>
    </submittedName>
</protein>
<feature type="transmembrane region" description="Helical" evidence="7">
    <location>
        <begin position="192"/>
        <end position="214"/>
    </location>
</feature>
<comment type="subcellular location">
    <subcellularLocation>
        <location evidence="1">Cell membrane</location>
        <topology evidence="1">Multi-pass membrane protein</topology>
    </subcellularLocation>
</comment>
<comment type="caution">
    <text evidence="8">The sequence shown here is derived from an EMBL/GenBank/DDBJ whole genome shotgun (WGS) entry which is preliminary data.</text>
</comment>
<evidence type="ECO:0000313" key="8">
    <source>
        <dbReference type="EMBL" id="HJC42001.1"/>
    </source>
</evidence>
<dbReference type="Proteomes" id="UP000823882">
    <property type="component" value="Unassembled WGS sequence"/>
</dbReference>
<dbReference type="NCBIfam" id="TIGR00797">
    <property type="entry name" value="matE"/>
    <property type="match status" value="1"/>
</dbReference>
<gene>
    <name evidence="8" type="ORF">H9701_10700</name>
</gene>
<dbReference type="EMBL" id="DWWJ01000200">
    <property type="protein sequence ID" value="HJC42001.1"/>
    <property type="molecule type" value="Genomic_DNA"/>
</dbReference>
<keyword evidence="2" id="KW-0813">Transport</keyword>
<evidence type="ECO:0000256" key="3">
    <source>
        <dbReference type="ARBA" id="ARBA00022475"/>
    </source>
</evidence>
<evidence type="ECO:0000256" key="7">
    <source>
        <dbReference type="SAM" id="Phobius"/>
    </source>
</evidence>
<dbReference type="InterPro" id="IPR048279">
    <property type="entry name" value="MdtK-like"/>
</dbReference>
<evidence type="ECO:0000256" key="2">
    <source>
        <dbReference type="ARBA" id="ARBA00022448"/>
    </source>
</evidence>
<feature type="transmembrane region" description="Helical" evidence="7">
    <location>
        <begin position="387"/>
        <end position="409"/>
    </location>
</feature>
<evidence type="ECO:0000256" key="4">
    <source>
        <dbReference type="ARBA" id="ARBA00022692"/>
    </source>
</evidence>
<organism evidence="8 9">
    <name type="scientific">Candidatus Intestinimonas pullistercoris</name>
    <dbReference type="NCBI Taxonomy" id="2838623"/>
    <lineage>
        <taxon>Bacteria</taxon>
        <taxon>Bacillati</taxon>
        <taxon>Bacillota</taxon>
        <taxon>Clostridia</taxon>
        <taxon>Eubacteriales</taxon>
        <taxon>Intestinimonas</taxon>
    </lineage>
</organism>
<dbReference type="GO" id="GO:0005886">
    <property type="term" value="C:plasma membrane"/>
    <property type="evidence" value="ECO:0007669"/>
    <property type="project" value="UniProtKB-SubCell"/>
</dbReference>
<sequence>MQNQITEGPILRPLLAFFFPILLGTFFQQLYNTVDAIIVGNYVGTAALGAVGGSTAIIINFLVNLFVGISSGATVVIAQHYGAQQGEDVYEAVHTAAALALAAGGVITIAGILLSGPALRLMDTPEDVMDYAVVYLRVYFCGTVASFVYNMGASILRAVGDTKHPLYFLMAACLTNIVLDLFFVAVLGLGVFGAALATVISQVVSAVLVAISLLRPGNVYSVVPREVRFHREKLVGILRIGLPAGIQSNMYTVSNMVLQSRMNLFGTVTVAAYTAFEKIDGFYWMISSAFGVSITTFVSQNFGARKYQRLRQGVRVCLALTAGVSLAISLLFCLGAPVLLRMFSPDGEVIALGTHMMWYISPFYILFVCIEIFSGTARGAGDALKPMLLTCGGVCVLRVAWVVVVLSHYPAVETILVSYPISWGITSLLYLIYYFRGNWLRRGIAKAGFPAEEDGTPAAAK</sequence>
<dbReference type="PIRSF" id="PIRSF006603">
    <property type="entry name" value="DinF"/>
    <property type="match status" value="1"/>
</dbReference>
<feature type="transmembrane region" description="Helical" evidence="7">
    <location>
        <begin position="282"/>
        <end position="304"/>
    </location>
</feature>
<feature type="transmembrane region" description="Helical" evidence="7">
    <location>
        <begin position="166"/>
        <end position="186"/>
    </location>
</feature>
<keyword evidence="5 7" id="KW-1133">Transmembrane helix</keyword>
<feature type="transmembrane region" description="Helical" evidence="7">
    <location>
        <begin position="356"/>
        <end position="375"/>
    </location>
</feature>
<evidence type="ECO:0000256" key="1">
    <source>
        <dbReference type="ARBA" id="ARBA00004651"/>
    </source>
</evidence>
<keyword evidence="3" id="KW-1003">Cell membrane</keyword>
<dbReference type="AlphaFoldDB" id="A0A9D2T1I5"/>
<evidence type="ECO:0000313" key="9">
    <source>
        <dbReference type="Proteomes" id="UP000823882"/>
    </source>
</evidence>
<feature type="transmembrane region" description="Helical" evidence="7">
    <location>
        <begin position="134"/>
        <end position="159"/>
    </location>
</feature>
<name>A0A9D2T1I5_9FIRM</name>
<proteinExistence type="predicted"/>
<dbReference type="GO" id="GO:0042910">
    <property type="term" value="F:xenobiotic transmembrane transporter activity"/>
    <property type="evidence" value="ECO:0007669"/>
    <property type="project" value="InterPro"/>
</dbReference>
<feature type="transmembrane region" description="Helical" evidence="7">
    <location>
        <begin position="316"/>
        <end position="344"/>
    </location>
</feature>
<accession>A0A9D2T1I5</accession>
<feature type="transmembrane region" description="Helical" evidence="7">
    <location>
        <begin position="12"/>
        <end position="31"/>
    </location>
</feature>
<dbReference type="Pfam" id="PF01554">
    <property type="entry name" value="MatE"/>
    <property type="match status" value="2"/>
</dbReference>
<evidence type="ECO:0000256" key="5">
    <source>
        <dbReference type="ARBA" id="ARBA00022989"/>
    </source>
</evidence>
<dbReference type="PANTHER" id="PTHR43549:SF3">
    <property type="entry name" value="MULTIDRUG RESISTANCE PROTEIN YPNP-RELATED"/>
    <property type="match status" value="1"/>
</dbReference>
<dbReference type="GO" id="GO:0015297">
    <property type="term" value="F:antiporter activity"/>
    <property type="evidence" value="ECO:0007669"/>
    <property type="project" value="InterPro"/>
</dbReference>
<dbReference type="InterPro" id="IPR002528">
    <property type="entry name" value="MATE_fam"/>
</dbReference>
<reference evidence="8" key="2">
    <citation type="submission" date="2021-04" db="EMBL/GenBank/DDBJ databases">
        <authorList>
            <person name="Gilroy R."/>
        </authorList>
    </citation>
    <scope>NUCLEOTIDE SEQUENCE</scope>
    <source>
        <strain evidence="8">CHK186-1790</strain>
    </source>
</reference>
<keyword evidence="6 7" id="KW-0472">Membrane</keyword>